<feature type="non-terminal residue" evidence="1">
    <location>
        <position position="1"/>
    </location>
</feature>
<evidence type="ECO:0000313" key="1">
    <source>
        <dbReference type="EMBL" id="KAG7059082.1"/>
    </source>
</evidence>
<accession>A0A9P7UJL4</accession>
<comment type="caution">
    <text evidence="1">The sequence shown here is derived from an EMBL/GenBank/DDBJ whole genome shotgun (WGS) entry which is preliminary data.</text>
</comment>
<name>A0A9P7UJL4_9PEZI</name>
<reference evidence="1" key="1">
    <citation type="submission" date="2021-05" db="EMBL/GenBank/DDBJ databases">
        <title>Comparative genomics of three Colletotrichum scovillei strains and genetic complementation revealed genes involved fungal growth and virulence on chili pepper.</title>
        <authorList>
            <person name="Hsieh D.-K."/>
            <person name="Chuang S.-C."/>
            <person name="Chen C.-Y."/>
            <person name="Chao Y.-T."/>
            <person name="Lu M.-Y.J."/>
            <person name="Lee M.-H."/>
            <person name="Shih M.-C."/>
        </authorList>
    </citation>
    <scope>NUCLEOTIDE SEQUENCE</scope>
    <source>
        <strain evidence="1">Coll-153</strain>
    </source>
</reference>
<sequence length="24" mass="2502">MLLLGSVDASTHFALSSALVRSEP</sequence>
<dbReference type="Proteomes" id="UP000699042">
    <property type="component" value="Unassembled WGS sequence"/>
</dbReference>
<dbReference type="EMBL" id="JAESDN010000001">
    <property type="protein sequence ID" value="KAG7059082.1"/>
    <property type="molecule type" value="Genomic_DNA"/>
</dbReference>
<dbReference type="AlphaFoldDB" id="A0A9P7UJL4"/>
<evidence type="ECO:0000313" key="2">
    <source>
        <dbReference type="Proteomes" id="UP000699042"/>
    </source>
</evidence>
<organism evidence="1 2">
    <name type="scientific">Colletotrichum scovillei</name>
    <dbReference type="NCBI Taxonomy" id="1209932"/>
    <lineage>
        <taxon>Eukaryota</taxon>
        <taxon>Fungi</taxon>
        <taxon>Dikarya</taxon>
        <taxon>Ascomycota</taxon>
        <taxon>Pezizomycotina</taxon>
        <taxon>Sordariomycetes</taxon>
        <taxon>Hypocreomycetidae</taxon>
        <taxon>Glomerellales</taxon>
        <taxon>Glomerellaceae</taxon>
        <taxon>Colletotrichum</taxon>
        <taxon>Colletotrichum acutatum species complex</taxon>
    </lineage>
</organism>
<keyword evidence="2" id="KW-1185">Reference proteome</keyword>
<protein>
    <submittedName>
        <fullName evidence="1">Uncharacterized protein</fullName>
    </submittedName>
</protein>
<gene>
    <name evidence="1" type="ORF">JMJ77_006450</name>
</gene>
<proteinExistence type="predicted"/>